<proteinExistence type="predicted"/>
<evidence type="ECO:0000313" key="3">
    <source>
        <dbReference type="Proteomes" id="UP000019678"/>
    </source>
</evidence>
<name>A0A017TGT6_9BACT</name>
<dbReference type="Proteomes" id="UP000019678">
    <property type="component" value="Unassembled WGS sequence"/>
</dbReference>
<accession>A0A017TGT6</accession>
<sequence length="77" mass="8569">MNRVPQRPGRHGAHASEDPEPPQPARTTARRGRRQGLGRCRSGPGRARFVSDVRAVGCRRIDLGRRKPHAASVPDRR</sequence>
<comment type="caution">
    <text evidence="2">The sequence shown here is derived from an EMBL/GenBank/DDBJ whole genome shotgun (WGS) entry which is preliminary data.</text>
</comment>
<evidence type="ECO:0000313" key="2">
    <source>
        <dbReference type="EMBL" id="EYF08020.1"/>
    </source>
</evidence>
<feature type="region of interest" description="Disordered" evidence="1">
    <location>
        <begin position="1"/>
        <end position="45"/>
    </location>
</feature>
<protein>
    <submittedName>
        <fullName evidence="2">Uncharacterized protein</fullName>
    </submittedName>
</protein>
<organism evidence="2 3">
    <name type="scientific">Chondromyces apiculatus DSM 436</name>
    <dbReference type="NCBI Taxonomy" id="1192034"/>
    <lineage>
        <taxon>Bacteria</taxon>
        <taxon>Pseudomonadati</taxon>
        <taxon>Myxococcota</taxon>
        <taxon>Polyangia</taxon>
        <taxon>Polyangiales</taxon>
        <taxon>Polyangiaceae</taxon>
        <taxon>Chondromyces</taxon>
    </lineage>
</organism>
<dbReference type="AlphaFoldDB" id="A0A017TGT6"/>
<gene>
    <name evidence="2" type="ORF">CAP_7042</name>
</gene>
<reference evidence="2 3" key="1">
    <citation type="submission" date="2013-05" db="EMBL/GenBank/DDBJ databases">
        <title>Genome assembly of Chondromyces apiculatus DSM 436.</title>
        <authorList>
            <person name="Sharma G."/>
            <person name="Khatri I."/>
            <person name="Kaur C."/>
            <person name="Mayilraj S."/>
            <person name="Subramanian S."/>
        </authorList>
    </citation>
    <scope>NUCLEOTIDE SEQUENCE [LARGE SCALE GENOMIC DNA]</scope>
    <source>
        <strain evidence="2 3">DSM 436</strain>
    </source>
</reference>
<dbReference type="EMBL" id="ASRX01000006">
    <property type="protein sequence ID" value="EYF08020.1"/>
    <property type="molecule type" value="Genomic_DNA"/>
</dbReference>
<evidence type="ECO:0000256" key="1">
    <source>
        <dbReference type="SAM" id="MobiDB-lite"/>
    </source>
</evidence>
<keyword evidence="3" id="KW-1185">Reference proteome</keyword>